<name>A0A0E9NKW0_SAICN</name>
<evidence type="ECO:0000256" key="1">
    <source>
        <dbReference type="SAM" id="MobiDB-lite"/>
    </source>
</evidence>
<protein>
    <submittedName>
        <fullName evidence="2">Uncharacterized protein</fullName>
    </submittedName>
</protein>
<evidence type="ECO:0000313" key="2">
    <source>
        <dbReference type="EMBL" id="GAO50428.1"/>
    </source>
</evidence>
<gene>
    <name evidence="2" type="ORF">G7K_4554-t1</name>
</gene>
<dbReference type="AlphaFoldDB" id="A0A0E9NKW0"/>
<sequence length="104" mass="11907">MKGKRNATQASFPKGINRQPDLRRRTSHRLSPVTYNGSTRTRTSTTLTPVVVFVRVDRSAPDSTKGRSPTHVHTIHPSTESEYVKFLNIELATWSEEEQEEEQR</sequence>
<reference evidence="2 3" key="1">
    <citation type="journal article" date="2011" name="J. Gen. Appl. Microbiol.">
        <title>Draft genome sequencing of the enigmatic yeast Saitoella complicata.</title>
        <authorList>
            <person name="Nishida H."/>
            <person name="Hamamoto M."/>
            <person name="Sugiyama J."/>
        </authorList>
    </citation>
    <scope>NUCLEOTIDE SEQUENCE [LARGE SCALE GENOMIC DNA]</scope>
    <source>
        <strain evidence="2 3">NRRL Y-17804</strain>
    </source>
</reference>
<feature type="compositionally biased region" description="Polar residues" evidence="1">
    <location>
        <begin position="1"/>
        <end position="11"/>
    </location>
</feature>
<comment type="caution">
    <text evidence="2">The sequence shown here is derived from an EMBL/GenBank/DDBJ whole genome shotgun (WGS) entry which is preliminary data.</text>
</comment>
<reference evidence="2 3" key="2">
    <citation type="journal article" date="2014" name="J. Gen. Appl. Microbiol.">
        <title>The early diverging ascomycetous budding yeast Saitoella complicata has three histone deacetylases belonging to the Clr6, Hos2, and Rpd3 lineages.</title>
        <authorList>
            <person name="Nishida H."/>
            <person name="Matsumoto T."/>
            <person name="Kondo S."/>
            <person name="Hamamoto M."/>
            <person name="Yoshikawa H."/>
        </authorList>
    </citation>
    <scope>NUCLEOTIDE SEQUENCE [LARGE SCALE GENOMIC DNA]</scope>
    <source>
        <strain evidence="2 3">NRRL Y-17804</strain>
    </source>
</reference>
<reference evidence="2 3" key="3">
    <citation type="journal article" date="2015" name="Genome Announc.">
        <title>Draft Genome Sequence of the Archiascomycetous Yeast Saitoella complicata.</title>
        <authorList>
            <person name="Yamauchi K."/>
            <person name="Kondo S."/>
            <person name="Hamamoto M."/>
            <person name="Takahashi Y."/>
            <person name="Ogura Y."/>
            <person name="Hayashi T."/>
            <person name="Nishida H."/>
        </authorList>
    </citation>
    <scope>NUCLEOTIDE SEQUENCE [LARGE SCALE GENOMIC DNA]</scope>
    <source>
        <strain evidence="2 3">NRRL Y-17804</strain>
    </source>
</reference>
<dbReference type="EMBL" id="BACD03000032">
    <property type="protein sequence ID" value="GAO50428.1"/>
    <property type="molecule type" value="Genomic_DNA"/>
</dbReference>
<organism evidence="2 3">
    <name type="scientific">Saitoella complicata (strain BCRC 22490 / CBS 7301 / JCM 7358 / NBRC 10748 / NRRL Y-17804)</name>
    <dbReference type="NCBI Taxonomy" id="698492"/>
    <lineage>
        <taxon>Eukaryota</taxon>
        <taxon>Fungi</taxon>
        <taxon>Dikarya</taxon>
        <taxon>Ascomycota</taxon>
        <taxon>Taphrinomycotina</taxon>
        <taxon>Taphrinomycotina incertae sedis</taxon>
        <taxon>Saitoella</taxon>
    </lineage>
</organism>
<dbReference type="Proteomes" id="UP000033140">
    <property type="component" value="Unassembled WGS sequence"/>
</dbReference>
<feature type="region of interest" description="Disordered" evidence="1">
    <location>
        <begin position="1"/>
        <end position="42"/>
    </location>
</feature>
<keyword evidence="3" id="KW-1185">Reference proteome</keyword>
<proteinExistence type="predicted"/>
<evidence type="ECO:0000313" key="3">
    <source>
        <dbReference type="Proteomes" id="UP000033140"/>
    </source>
</evidence>
<accession>A0A0E9NKW0</accession>